<keyword evidence="5" id="KW-1185">Reference proteome</keyword>
<dbReference type="Pfam" id="PF01312">
    <property type="entry name" value="Bac_export_2"/>
    <property type="match status" value="1"/>
</dbReference>
<keyword evidence="4" id="KW-0966">Cell projection</keyword>
<proteinExistence type="inferred from homology"/>
<keyword evidence="4" id="KW-0282">Flagellum</keyword>
<dbReference type="SUPFAM" id="SSF160544">
    <property type="entry name" value="EscU C-terminal domain-like"/>
    <property type="match status" value="1"/>
</dbReference>
<dbReference type="Gene3D" id="3.40.1690.10">
    <property type="entry name" value="secretion proteins EscU"/>
    <property type="match status" value="1"/>
</dbReference>
<dbReference type="InterPro" id="IPR006135">
    <property type="entry name" value="T3SS_substrate_exporter"/>
</dbReference>
<feature type="region of interest" description="Disordered" evidence="2">
    <location>
        <begin position="1"/>
        <end position="26"/>
    </location>
</feature>
<evidence type="ECO:0000256" key="2">
    <source>
        <dbReference type="SAM" id="MobiDB-lite"/>
    </source>
</evidence>
<dbReference type="PRINTS" id="PR00950">
    <property type="entry name" value="TYPE3IMSPROT"/>
</dbReference>
<gene>
    <name evidence="4" type="primary">flhB_1</name>
    <name evidence="4" type="ORF">K239x_09200</name>
</gene>
<dbReference type="EMBL" id="CP036526">
    <property type="protein sequence ID" value="QDT08977.1"/>
    <property type="molecule type" value="Genomic_DNA"/>
</dbReference>
<dbReference type="PANTHER" id="PTHR30531">
    <property type="entry name" value="FLAGELLAR BIOSYNTHETIC PROTEIN FLHB"/>
    <property type="match status" value="1"/>
</dbReference>
<dbReference type="RefSeq" id="WP_145416433.1">
    <property type="nucleotide sequence ID" value="NZ_CP036526.1"/>
</dbReference>
<evidence type="ECO:0000256" key="1">
    <source>
        <dbReference type="ARBA" id="ARBA00010690"/>
    </source>
</evidence>
<dbReference type="AlphaFoldDB" id="A0A517NPD1"/>
<feature type="transmembrane region" description="Helical" evidence="3">
    <location>
        <begin position="184"/>
        <end position="210"/>
    </location>
</feature>
<evidence type="ECO:0000313" key="4">
    <source>
        <dbReference type="EMBL" id="QDT08977.1"/>
    </source>
</evidence>
<evidence type="ECO:0000313" key="5">
    <source>
        <dbReference type="Proteomes" id="UP000319817"/>
    </source>
</evidence>
<reference evidence="4 5" key="1">
    <citation type="submission" date="2019-02" db="EMBL/GenBank/DDBJ databases">
        <title>Deep-cultivation of Planctomycetes and their phenomic and genomic characterization uncovers novel biology.</title>
        <authorList>
            <person name="Wiegand S."/>
            <person name="Jogler M."/>
            <person name="Boedeker C."/>
            <person name="Pinto D."/>
            <person name="Vollmers J."/>
            <person name="Rivas-Marin E."/>
            <person name="Kohn T."/>
            <person name="Peeters S.H."/>
            <person name="Heuer A."/>
            <person name="Rast P."/>
            <person name="Oberbeckmann S."/>
            <person name="Bunk B."/>
            <person name="Jeske O."/>
            <person name="Meyerdierks A."/>
            <person name="Storesund J.E."/>
            <person name="Kallscheuer N."/>
            <person name="Luecker S."/>
            <person name="Lage O.M."/>
            <person name="Pohl T."/>
            <person name="Merkel B.J."/>
            <person name="Hornburger P."/>
            <person name="Mueller R.-W."/>
            <person name="Bruemmer F."/>
            <person name="Labrenz M."/>
            <person name="Spormann A.M."/>
            <person name="Op den Camp H."/>
            <person name="Overmann J."/>
            <person name="Amann R."/>
            <person name="Jetten M.S.M."/>
            <person name="Mascher T."/>
            <person name="Medema M.H."/>
            <person name="Devos D.P."/>
            <person name="Kaster A.-K."/>
            <person name="Ovreas L."/>
            <person name="Rohde M."/>
            <person name="Galperin M.Y."/>
            <person name="Jogler C."/>
        </authorList>
    </citation>
    <scope>NUCLEOTIDE SEQUENCE [LARGE SCALE GENOMIC DNA]</scope>
    <source>
        <strain evidence="4 5">K23_9</strain>
    </source>
</reference>
<name>A0A517NPD1_9BACT</name>
<keyword evidence="3" id="KW-0812">Transmembrane</keyword>
<keyword evidence="4" id="KW-0969">Cilium</keyword>
<protein>
    <submittedName>
        <fullName evidence="4">Flagellar biosynthetic protein FlhB</fullName>
    </submittedName>
</protein>
<accession>A0A517NPD1</accession>
<keyword evidence="3" id="KW-0472">Membrane</keyword>
<comment type="similarity">
    <text evidence="1">Belongs to the type III secretion exporter family.</text>
</comment>
<feature type="region of interest" description="Disordered" evidence="2">
    <location>
        <begin position="228"/>
        <end position="268"/>
    </location>
</feature>
<sequence length="357" mass="38601">MAESGSEKKHAPTERRRQQAREEGRVARSGDLSSAVLLLAALASLWLLGGHAAEHLAGAITDGLSEVTVTDFSADDANYTLLRGGGRLAIAVVPMLIAMMVIGVLVNISQTGFLLLPNKLAPSMQNISPATGIKRIWSVAGFARFGFGMLKVLIVAGVAYAAVLHYGDQILNLPGLQIPQIARTLFDCLLGICVWIGGSLFVLAVIDYGFQRWKHERELMMTDEELREELRETEGDPAVASRRKQIQQARPTRIPASSSDRTGQGSHPAAAADLVITDGSDIAVALRYNPRTMAAPVVVAKGNGVEGETIRRVVRERQVPTFAQPLLAQYQFRSVNVGQEIPSTQYVSVANLLRQGR</sequence>
<keyword evidence="3" id="KW-1133">Transmembrane helix</keyword>
<dbReference type="OrthoDB" id="9807950at2"/>
<feature type="transmembrane region" description="Helical" evidence="3">
    <location>
        <begin position="26"/>
        <end position="48"/>
    </location>
</feature>
<dbReference type="PANTHER" id="PTHR30531:SF12">
    <property type="entry name" value="FLAGELLAR BIOSYNTHETIC PROTEIN FLHB"/>
    <property type="match status" value="1"/>
</dbReference>
<feature type="transmembrane region" description="Helical" evidence="3">
    <location>
        <begin position="136"/>
        <end position="164"/>
    </location>
</feature>
<dbReference type="GO" id="GO:0009306">
    <property type="term" value="P:protein secretion"/>
    <property type="evidence" value="ECO:0007669"/>
    <property type="project" value="InterPro"/>
</dbReference>
<dbReference type="Proteomes" id="UP000319817">
    <property type="component" value="Chromosome"/>
</dbReference>
<feature type="compositionally biased region" description="Polar residues" evidence="2">
    <location>
        <begin position="246"/>
        <end position="265"/>
    </location>
</feature>
<dbReference type="InterPro" id="IPR029025">
    <property type="entry name" value="T3SS_substrate_exporter_C"/>
</dbReference>
<organism evidence="4 5">
    <name type="scientific">Stieleria marina</name>
    <dbReference type="NCBI Taxonomy" id="1930275"/>
    <lineage>
        <taxon>Bacteria</taxon>
        <taxon>Pseudomonadati</taxon>
        <taxon>Planctomycetota</taxon>
        <taxon>Planctomycetia</taxon>
        <taxon>Pirellulales</taxon>
        <taxon>Pirellulaceae</taxon>
        <taxon>Stieleria</taxon>
    </lineage>
</organism>
<dbReference type="GO" id="GO:0005886">
    <property type="term" value="C:plasma membrane"/>
    <property type="evidence" value="ECO:0007669"/>
    <property type="project" value="TreeGrafter"/>
</dbReference>
<feature type="transmembrane region" description="Helical" evidence="3">
    <location>
        <begin position="88"/>
        <end position="116"/>
    </location>
</feature>
<evidence type="ECO:0000256" key="3">
    <source>
        <dbReference type="SAM" id="Phobius"/>
    </source>
</evidence>